<gene>
    <name evidence="8" type="ORF">NIES1031_21345</name>
</gene>
<keyword evidence="3" id="KW-0285">Flavoprotein</keyword>
<name>A0A1U7HDZ9_9CHRO</name>
<keyword evidence="9" id="KW-1185">Reference proteome</keyword>
<evidence type="ECO:0000313" key="8">
    <source>
        <dbReference type="EMBL" id="OKH21806.1"/>
    </source>
</evidence>
<dbReference type="EMBL" id="MRCC01000024">
    <property type="protein sequence ID" value="OKH21806.1"/>
    <property type="molecule type" value="Genomic_DNA"/>
</dbReference>
<keyword evidence="5" id="KW-0560">Oxidoreductase</keyword>
<evidence type="ECO:0000256" key="1">
    <source>
        <dbReference type="ARBA" id="ARBA00001974"/>
    </source>
</evidence>
<dbReference type="Proteomes" id="UP000185984">
    <property type="component" value="Unassembled WGS sequence"/>
</dbReference>
<evidence type="ECO:0000313" key="9">
    <source>
        <dbReference type="Proteomes" id="UP000185984"/>
    </source>
</evidence>
<sequence>MIIDARTLPENTIIETEVCIIGAGPAGLTLAHELSGQNFRVCLLESGGTEPNQEIQSFCEGNITQELSQDLSEARCRQLGGAANLWNDRTGQNHVCARLLPLDAIDFEKRDWLPYSGWPFSKSHLDPFYERAQHLYRLRPFAYDAEDWESNQTPRLPLASDRIKSTVYQFGARNVFTHEIRHEIKQSKNLTTYLNANVLEIETNDAKTINSVRVGCLHGHQFRVGAKIFILAMGGIENARLLLLSNKTQNVGLGNHNDLVGRFFMEHPYLRLGMFTPTNRQLFKSAALYDIHWKNNLLIMGKLTLSEELKRRQQLLNSCLLLFPKPKAYESKAVNSLKSLLASSRKAKISKDTLGHLSNVISGMNDAISFVYGNVFKLPEFSYNPAQGGWSRLKGNYKKFSSFEVRISAEQAPNPNVRVTLSQERDRFGLRKINPISWHWSDIDIHSIVQTEKIFQEEIVRANLGQYRSLTELDKGTRPECVGGNHHMGTTRMHPNPKQGVVDENCRIHGTSNLFVAGSSVFPTGGCANPTLTIIALAIRLAEQVKKMMASNAVTTLQRQLN</sequence>
<dbReference type="AlphaFoldDB" id="A0A1U7HDZ9"/>
<organism evidence="8 9">
    <name type="scientific">Chroogloeocystis siderophila 5.2 s.c.1</name>
    <dbReference type="NCBI Taxonomy" id="247279"/>
    <lineage>
        <taxon>Bacteria</taxon>
        <taxon>Bacillati</taxon>
        <taxon>Cyanobacteriota</taxon>
        <taxon>Cyanophyceae</taxon>
        <taxon>Oscillatoriophycideae</taxon>
        <taxon>Chroococcales</taxon>
        <taxon>Chroococcaceae</taxon>
        <taxon>Chroogloeocystis</taxon>
    </lineage>
</organism>
<dbReference type="Gene3D" id="3.50.50.60">
    <property type="entry name" value="FAD/NAD(P)-binding domain"/>
    <property type="match status" value="2"/>
</dbReference>
<dbReference type="InterPro" id="IPR007867">
    <property type="entry name" value="GMC_OxRtase_C"/>
</dbReference>
<dbReference type="OrthoDB" id="9787779at2"/>
<evidence type="ECO:0000259" key="7">
    <source>
        <dbReference type="Pfam" id="PF05199"/>
    </source>
</evidence>
<dbReference type="Pfam" id="PF05199">
    <property type="entry name" value="GMC_oxred_C"/>
    <property type="match status" value="1"/>
</dbReference>
<proteinExistence type="inferred from homology"/>
<dbReference type="Pfam" id="PF01266">
    <property type="entry name" value="DAO"/>
    <property type="match status" value="1"/>
</dbReference>
<accession>A0A1U7HDZ9</accession>
<dbReference type="InterPro" id="IPR006076">
    <property type="entry name" value="FAD-dep_OxRdtase"/>
</dbReference>
<keyword evidence="4" id="KW-0274">FAD</keyword>
<comment type="caution">
    <text evidence="8">The sequence shown here is derived from an EMBL/GenBank/DDBJ whole genome shotgun (WGS) entry which is preliminary data.</text>
</comment>
<dbReference type="STRING" id="247279.NIES1031_21345"/>
<feature type="domain" description="Glucose-methanol-choline oxidoreductase C-terminal" evidence="7">
    <location>
        <begin position="416"/>
        <end position="538"/>
    </location>
</feature>
<evidence type="ECO:0000259" key="6">
    <source>
        <dbReference type="Pfam" id="PF01266"/>
    </source>
</evidence>
<dbReference type="GO" id="GO:0016614">
    <property type="term" value="F:oxidoreductase activity, acting on CH-OH group of donors"/>
    <property type="evidence" value="ECO:0007669"/>
    <property type="project" value="InterPro"/>
</dbReference>
<dbReference type="PANTHER" id="PTHR42784:SF1">
    <property type="entry name" value="PYRANOSE 2-OXIDASE"/>
    <property type="match status" value="1"/>
</dbReference>
<protein>
    <submittedName>
        <fullName evidence="8">GMC oxidoreductase</fullName>
    </submittedName>
</protein>
<dbReference type="PANTHER" id="PTHR42784">
    <property type="entry name" value="PYRANOSE 2-OXIDASE"/>
    <property type="match status" value="1"/>
</dbReference>
<evidence type="ECO:0000256" key="2">
    <source>
        <dbReference type="ARBA" id="ARBA00010790"/>
    </source>
</evidence>
<comment type="similarity">
    <text evidence="2">Belongs to the GMC oxidoreductase family.</text>
</comment>
<dbReference type="RefSeq" id="WP_073551464.1">
    <property type="nucleotide sequence ID" value="NZ_MRCC01000024.1"/>
</dbReference>
<evidence type="ECO:0000256" key="5">
    <source>
        <dbReference type="ARBA" id="ARBA00023002"/>
    </source>
</evidence>
<evidence type="ECO:0000256" key="3">
    <source>
        <dbReference type="ARBA" id="ARBA00022630"/>
    </source>
</evidence>
<dbReference type="InterPro" id="IPR036188">
    <property type="entry name" value="FAD/NAD-bd_sf"/>
</dbReference>
<comment type="cofactor">
    <cofactor evidence="1">
        <name>FAD</name>
        <dbReference type="ChEBI" id="CHEBI:57692"/>
    </cofactor>
</comment>
<evidence type="ECO:0000256" key="4">
    <source>
        <dbReference type="ARBA" id="ARBA00022827"/>
    </source>
</evidence>
<reference evidence="8 9" key="1">
    <citation type="submission" date="2016-11" db="EMBL/GenBank/DDBJ databases">
        <title>Draft Genome Sequences of Nine Cyanobacterial Strains from Diverse Habitats.</title>
        <authorList>
            <person name="Zhu T."/>
            <person name="Hou S."/>
            <person name="Lu X."/>
            <person name="Hess W.R."/>
        </authorList>
    </citation>
    <scope>NUCLEOTIDE SEQUENCE [LARGE SCALE GENOMIC DNA]</scope>
    <source>
        <strain evidence="8 9">5.2 s.c.1</strain>
    </source>
</reference>
<feature type="domain" description="FAD dependent oxidoreductase" evidence="6">
    <location>
        <begin position="18"/>
        <end position="235"/>
    </location>
</feature>
<dbReference type="InterPro" id="IPR051473">
    <property type="entry name" value="P2Ox-like"/>
</dbReference>
<dbReference type="SUPFAM" id="SSF51905">
    <property type="entry name" value="FAD/NAD(P)-binding domain"/>
    <property type="match status" value="1"/>
</dbReference>